<organism evidence="4 5">
    <name type="scientific">Geoglobus acetivorans</name>
    <dbReference type="NCBI Taxonomy" id="565033"/>
    <lineage>
        <taxon>Archaea</taxon>
        <taxon>Methanobacteriati</taxon>
        <taxon>Methanobacteriota</taxon>
        <taxon>Archaeoglobi</taxon>
        <taxon>Archaeoglobales</taxon>
        <taxon>Archaeoglobaceae</taxon>
        <taxon>Geoglobus</taxon>
    </lineage>
</organism>
<keyword evidence="3" id="KW-1133">Transmembrane helix</keyword>
<proteinExistence type="predicted"/>
<protein>
    <submittedName>
        <fullName evidence="4">Uncharacterized protein</fullName>
    </submittedName>
</protein>
<feature type="compositionally biased region" description="Low complexity" evidence="2">
    <location>
        <begin position="340"/>
        <end position="355"/>
    </location>
</feature>
<reference evidence="4 5" key="1">
    <citation type="submission" date="2021-11" db="EMBL/GenBank/DDBJ databases">
        <title>Whole genome of Geoglobus acetivorans.</title>
        <authorList>
            <person name="Liu D."/>
        </authorList>
    </citation>
    <scope>NUCLEOTIDE SEQUENCE [LARGE SCALE GENOMIC DNA]</scope>
    <source>
        <strain evidence="4 5">SBH6</strain>
    </source>
</reference>
<dbReference type="RefSeq" id="WP_193805984.1">
    <property type="nucleotide sequence ID" value="NZ_CP087714.1"/>
</dbReference>
<accession>A0ABZ3H4A6</accession>
<sequence>MRSALIVMLLLAVLITVTPVLAAETITKDNFAEPVIEPKLKEYYFPGDAISFNLTIEPKTSDDAELIDGRIYEFNTSLENSLIKVMVEYKDGGAVTQQGGNYAKADVGDWDFGLDRIKVEVSGTVPEVNSRIQNVVVLGIDIQDAESNAVPPVVIKVVNKGLFNSYIQQLENRYSELEGKASSLEDRGAKVGEIKSKLNSAKAKLDEGKDYFSNGKYGDANTTLGEAESLLNKAQNMLRKAEVELLRDVVSQKLDIMLEKMTGLEIRIQQLKSKGEQTLDYEIKLEEFKRSYSDLKARLSQADDYLGNNLYDDAETTLEKVKADVDMEIDEINSLISQLPAEETPTSTPTATPSPQQEGPSISEQVGEWFSGISGWLSENSGRILLYGGSAIVLIVAGFVGYKGFKKYMKKRKWDELK</sequence>
<keyword evidence="1" id="KW-0175">Coiled coil</keyword>
<gene>
    <name evidence="4" type="ORF">LPQ35_03195</name>
</gene>
<dbReference type="EMBL" id="CP087714">
    <property type="protein sequence ID" value="XAT64390.1"/>
    <property type="molecule type" value="Genomic_DNA"/>
</dbReference>
<keyword evidence="3" id="KW-0472">Membrane</keyword>
<dbReference type="GeneID" id="90448658"/>
<keyword evidence="5" id="KW-1185">Reference proteome</keyword>
<evidence type="ECO:0000313" key="4">
    <source>
        <dbReference type="EMBL" id="XAT64390.1"/>
    </source>
</evidence>
<feature type="transmembrane region" description="Helical" evidence="3">
    <location>
        <begin position="384"/>
        <end position="402"/>
    </location>
</feature>
<evidence type="ECO:0000256" key="3">
    <source>
        <dbReference type="SAM" id="Phobius"/>
    </source>
</evidence>
<keyword evidence="3" id="KW-0812">Transmembrane</keyword>
<dbReference type="Proteomes" id="UP001492541">
    <property type="component" value="Chromosome"/>
</dbReference>
<evidence type="ECO:0000313" key="5">
    <source>
        <dbReference type="Proteomes" id="UP001492541"/>
    </source>
</evidence>
<evidence type="ECO:0000256" key="1">
    <source>
        <dbReference type="SAM" id="Coils"/>
    </source>
</evidence>
<feature type="coiled-coil region" evidence="1">
    <location>
        <begin position="224"/>
        <end position="274"/>
    </location>
</feature>
<name>A0ABZ3H4A6_GEOAI</name>
<evidence type="ECO:0000256" key="2">
    <source>
        <dbReference type="SAM" id="MobiDB-lite"/>
    </source>
</evidence>
<feature type="region of interest" description="Disordered" evidence="2">
    <location>
        <begin position="338"/>
        <end position="363"/>
    </location>
</feature>